<dbReference type="InterPro" id="IPR012660">
    <property type="entry name" value="YiiD_C"/>
</dbReference>
<evidence type="ECO:0000259" key="2">
    <source>
        <dbReference type="Pfam" id="PF09500"/>
    </source>
</evidence>
<keyword evidence="1" id="KW-0812">Transmembrane</keyword>
<dbReference type="Gene3D" id="3.10.129.10">
    <property type="entry name" value="Hotdog Thioesterase"/>
    <property type="match status" value="1"/>
</dbReference>
<sequence length="143" mass="16029">MTAVELEAYLHEQIPLSRSMGVRVELTHRGLELVAPLEPNHNHLGTAFGGSLAVVATLAGYAWLWRELDDAEAHLVIRKSQVDYRLPVGGELRARCHAPDRMVLERFEAQFRRAGKARIELQVTMEDAGKVAVDFRGDFVAIR</sequence>
<name>A0A840V7V8_9BACT</name>
<organism evidence="3 4">
    <name type="scientific">Haloferula luteola</name>
    <dbReference type="NCBI Taxonomy" id="595692"/>
    <lineage>
        <taxon>Bacteria</taxon>
        <taxon>Pseudomonadati</taxon>
        <taxon>Verrucomicrobiota</taxon>
        <taxon>Verrucomicrobiia</taxon>
        <taxon>Verrucomicrobiales</taxon>
        <taxon>Verrucomicrobiaceae</taxon>
        <taxon>Haloferula</taxon>
    </lineage>
</organism>
<accession>A0A840V7V8</accession>
<feature type="transmembrane region" description="Helical" evidence="1">
    <location>
        <begin position="44"/>
        <end position="64"/>
    </location>
</feature>
<evidence type="ECO:0000256" key="1">
    <source>
        <dbReference type="SAM" id="Phobius"/>
    </source>
</evidence>
<gene>
    <name evidence="3" type="ORF">HNR46_001913</name>
</gene>
<dbReference type="Proteomes" id="UP000557717">
    <property type="component" value="Unassembled WGS sequence"/>
</dbReference>
<dbReference type="SUPFAM" id="SSF54637">
    <property type="entry name" value="Thioesterase/thiol ester dehydrase-isomerase"/>
    <property type="match status" value="1"/>
</dbReference>
<protein>
    <submittedName>
        <fullName evidence="3">Thioesterase domain-containing protein</fullName>
    </submittedName>
</protein>
<keyword evidence="4" id="KW-1185">Reference proteome</keyword>
<feature type="domain" description="Thioesterase putative" evidence="2">
    <location>
        <begin position="5"/>
        <end position="142"/>
    </location>
</feature>
<dbReference type="AlphaFoldDB" id="A0A840V7V8"/>
<proteinExistence type="predicted"/>
<dbReference type="EMBL" id="JACHFD010000008">
    <property type="protein sequence ID" value="MBB5351674.1"/>
    <property type="molecule type" value="Genomic_DNA"/>
</dbReference>
<reference evidence="3 4" key="1">
    <citation type="submission" date="2020-08" db="EMBL/GenBank/DDBJ databases">
        <title>Genomic Encyclopedia of Type Strains, Phase IV (KMG-IV): sequencing the most valuable type-strain genomes for metagenomic binning, comparative biology and taxonomic classification.</title>
        <authorList>
            <person name="Goeker M."/>
        </authorList>
    </citation>
    <scope>NUCLEOTIDE SEQUENCE [LARGE SCALE GENOMIC DNA]</scope>
    <source>
        <strain evidence="3 4">YC6886</strain>
    </source>
</reference>
<dbReference type="NCBIfam" id="TIGR02447">
    <property type="entry name" value="yiiD_Cterm"/>
    <property type="match status" value="1"/>
</dbReference>
<keyword evidence="1" id="KW-1133">Transmembrane helix</keyword>
<evidence type="ECO:0000313" key="3">
    <source>
        <dbReference type="EMBL" id="MBB5351674.1"/>
    </source>
</evidence>
<evidence type="ECO:0000313" key="4">
    <source>
        <dbReference type="Proteomes" id="UP000557717"/>
    </source>
</evidence>
<dbReference type="InterPro" id="IPR029069">
    <property type="entry name" value="HotDog_dom_sf"/>
</dbReference>
<keyword evidence="1" id="KW-0472">Membrane</keyword>
<comment type="caution">
    <text evidence="3">The sequence shown here is derived from an EMBL/GenBank/DDBJ whole genome shotgun (WGS) entry which is preliminary data.</text>
</comment>
<dbReference type="RefSeq" id="WP_184018049.1">
    <property type="nucleotide sequence ID" value="NZ_JACHFD010000008.1"/>
</dbReference>
<dbReference type="Pfam" id="PF09500">
    <property type="entry name" value="YiiD_C"/>
    <property type="match status" value="1"/>
</dbReference>